<evidence type="ECO:0000256" key="1">
    <source>
        <dbReference type="SAM" id="Phobius"/>
    </source>
</evidence>
<protein>
    <recommendedName>
        <fullName evidence="2">RNase H type-1 domain-containing protein</fullName>
    </recommendedName>
</protein>
<feature type="transmembrane region" description="Helical" evidence="1">
    <location>
        <begin position="53"/>
        <end position="70"/>
    </location>
</feature>
<sequence>MNGQSSNIKKFLTFLKAYENSSGQKAMVEDVTGLLGTKFANRRKKEDWGLENAQGFIATYVVLLLLWEIWKYGCAKRFDSTSKSVGKIIADIRYAINVALQGVTFKQECAANSLAILQTFGFKPKVKLKAPKIVRWIPPQHGVCLNVDGASKGNPGPCGGGGCMRNSAGDILLGFAFYYGYGDSLLAEVRALVDGLRLAALHGFNETTIYSDSLVLGYAPLILV</sequence>
<dbReference type="AlphaFoldDB" id="A0A843TV07"/>
<evidence type="ECO:0000313" key="3">
    <source>
        <dbReference type="EMBL" id="MQL75348.1"/>
    </source>
</evidence>
<evidence type="ECO:0000313" key="4">
    <source>
        <dbReference type="Proteomes" id="UP000652761"/>
    </source>
</evidence>
<accession>A0A843TV07</accession>
<organism evidence="3 4">
    <name type="scientific">Colocasia esculenta</name>
    <name type="common">Wild taro</name>
    <name type="synonym">Arum esculentum</name>
    <dbReference type="NCBI Taxonomy" id="4460"/>
    <lineage>
        <taxon>Eukaryota</taxon>
        <taxon>Viridiplantae</taxon>
        <taxon>Streptophyta</taxon>
        <taxon>Embryophyta</taxon>
        <taxon>Tracheophyta</taxon>
        <taxon>Spermatophyta</taxon>
        <taxon>Magnoliopsida</taxon>
        <taxon>Liliopsida</taxon>
        <taxon>Araceae</taxon>
        <taxon>Aroideae</taxon>
        <taxon>Colocasieae</taxon>
        <taxon>Colocasia</taxon>
    </lineage>
</organism>
<dbReference type="InterPro" id="IPR002156">
    <property type="entry name" value="RNaseH_domain"/>
</dbReference>
<dbReference type="OrthoDB" id="1752183at2759"/>
<dbReference type="PANTHER" id="PTHR47723">
    <property type="entry name" value="OS05G0353850 PROTEIN"/>
    <property type="match status" value="1"/>
</dbReference>
<dbReference type="Pfam" id="PF13456">
    <property type="entry name" value="RVT_3"/>
    <property type="match status" value="1"/>
</dbReference>
<proteinExistence type="predicted"/>
<dbReference type="GO" id="GO:0003676">
    <property type="term" value="F:nucleic acid binding"/>
    <property type="evidence" value="ECO:0007669"/>
    <property type="project" value="InterPro"/>
</dbReference>
<dbReference type="SUPFAM" id="SSF53098">
    <property type="entry name" value="Ribonuclease H-like"/>
    <property type="match status" value="1"/>
</dbReference>
<comment type="caution">
    <text evidence="3">The sequence shown here is derived from an EMBL/GenBank/DDBJ whole genome shotgun (WGS) entry which is preliminary data.</text>
</comment>
<reference evidence="3" key="1">
    <citation type="submission" date="2017-07" db="EMBL/GenBank/DDBJ databases">
        <title>Taro Niue Genome Assembly and Annotation.</title>
        <authorList>
            <person name="Atibalentja N."/>
            <person name="Keating K."/>
            <person name="Fields C.J."/>
        </authorList>
    </citation>
    <scope>NUCLEOTIDE SEQUENCE</scope>
    <source>
        <strain evidence="3">Niue_2</strain>
        <tissue evidence="3">Leaf</tissue>
    </source>
</reference>
<keyword evidence="1" id="KW-0472">Membrane</keyword>
<dbReference type="InterPro" id="IPR036397">
    <property type="entry name" value="RNaseH_sf"/>
</dbReference>
<keyword evidence="1" id="KW-0812">Transmembrane</keyword>
<dbReference type="Gene3D" id="3.30.420.10">
    <property type="entry name" value="Ribonuclease H-like superfamily/Ribonuclease H"/>
    <property type="match status" value="1"/>
</dbReference>
<feature type="domain" description="RNase H type-1" evidence="2">
    <location>
        <begin position="139"/>
        <end position="224"/>
    </location>
</feature>
<dbReference type="InterPro" id="IPR012337">
    <property type="entry name" value="RNaseH-like_sf"/>
</dbReference>
<dbReference type="GO" id="GO:0004523">
    <property type="term" value="F:RNA-DNA hybrid ribonuclease activity"/>
    <property type="evidence" value="ECO:0007669"/>
    <property type="project" value="InterPro"/>
</dbReference>
<dbReference type="PROSITE" id="PS50879">
    <property type="entry name" value="RNASE_H_1"/>
    <property type="match status" value="1"/>
</dbReference>
<keyword evidence="4" id="KW-1185">Reference proteome</keyword>
<dbReference type="EMBL" id="NMUH01000247">
    <property type="protein sequence ID" value="MQL75348.1"/>
    <property type="molecule type" value="Genomic_DNA"/>
</dbReference>
<name>A0A843TV07_COLES</name>
<dbReference type="PANTHER" id="PTHR47723:SF19">
    <property type="entry name" value="POLYNUCLEOTIDYL TRANSFERASE, RIBONUCLEASE H-LIKE SUPERFAMILY PROTEIN"/>
    <property type="match status" value="1"/>
</dbReference>
<dbReference type="Proteomes" id="UP000652761">
    <property type="component" value="Unassembled WGS sequence"/>
</dbReference>
<keyword evidence="1" id="KW-1133">Transmembrane helix</keyword>
<dbReference type="InterPro" id="IPR053151">
    <property type="entry name" value="RNase_H-like"/>
</dbReference>
<gene>
    <name evidence="3" type="ORF">Taro_007715</name>
</gene>
<evidence type="ECO:0000259" key="2">
    <source>
        <dbReference type="PROSITE" id="PS50879"/>
    </source>
</evidence>